<protein>
    <submittedName>
        <fullName evidence="2">Peptidylprolyl isomerase</fullName>
        <ecNumber evidence="2">5.2.1.8</ecNumber>
    </submittedName>
</protein>
<dbReference type="InterPro" id="IPR002130">
    <property type="entry name" value="Cyclophilin-type_PPIase_dom"/>
</dbReference>
<evidence type="ECO:0000313" key="2">
    <source>
        <dbReference type="EMBL" id="MDT0447784.1"/>
    </source>
</evidence>
<accession>A0ABU2SHC6</accession>
<dbReference type="InterPro" id="IPR029000">
    <property type="entry name" value="Cyclophilin-like_dom_sf"/>
</dbReference>
<dbReference type="Pfam" id="PF00160">
    <property type="entry name" value="Pro_isomerase"/>
    <property type="match status" value="1"/>
</dbReference>
<comment type="caution">
    <text evidence="2">The sequence shown here is derived from an EMBL/GenBank/DDBJ whole genome shotgun (WGS) entry which is preliminary data.</text>
</comment>
<dbReference type="GO" id="GO:0003755">
    <property type="term" value="F:peptidyl-prolyl cis-trans isomerase activity"/>
    <property type="evidence" value="ECO:0007669"/>
    <property type="project" value="UniProtKB-EC"/>
</dbReference>
<dbReference type="EMBL" id="JAVRFI010000001">
    <property type="protein sequence ID" value="MDT0447784.1"/>
    <property type="molecule type" value="Genomic_DNA"/>
</dbReference>
<name>A0ABU2SHC6_9ACTN</name>
<sequence>MIELHTNHGVIKIALFADESLKTVQNFLNYVRTGTATARSSTG</sequence>
<organism evidence="2 3">
    <name type="scientific">Streptomyces hesseae</name>
    <dbReference type="NCBI Taxonomy" id="3075519"/>
    <lineage>
        <taxon>Bacteria</taxon>
        <taxon>Bacillati</taxon>
        <taxon>Actinomycetota</taxon>
        <taxon>Actinomycetes</taxon>
        <taxon>Kitasatosporales</taxon>
        <taxon>Streptomycetaceae</taxon>
        <taxon>Streptomyces</taxon>
    </lineage>
</organism>
<feature type="domain" description="PPIase cyclophilin-type" evidence="1">
    <location>
        <begin position="2"/>
        <end position="35"/>
    </location>
</feature>
<keyword evidence="2" id="KW-0413">Isomerase</keyword>
<reference evidence="2" key="1">
    <citation type="submission" date="2024-05" db="EMBL/GenBank/DDBJ databases">
        <title>30 novel species of actinomycetes from the DSMZ collection.</title>
        <authorList>
            <person name="Nouioui I."/>
        </authorList>
    </citation>
    <scope>NUCLEOTIDE SEQUENCE</scope>
    <source>
        <strain evidence="2">DSM 40473</strain>
    </source>
</reference>
<evidence type="ECO:0000313" key="3">
    <source>
        <dbReference type="Proteomes" id="UP001180531"/>
    </source>
</evidence>
<keyword evidence="3" id="KW-1185">Reference proteome</keyword>
<dbReference type="Proteomes" id="UP001180531">
    <property type="component" value="Unassembled WGS sequence"/>
</dbReference>
<dbReference type="EC" id="5.2.1.8" evidence="2"/>
<evidence type="ECO:0000259" key="1">
    <source>
        <dbReference type="Pfam" id="PF00160"/>
    </source>
</evidence>
<dbReference type="Gene3D" id="2.40.100.10">
    <property type="entry name" value="Cyclophilin-like"/>
    <property type="match status" value="1"/>
</dbReference>
<gene>
    <name evidence="2" type="ORF">RM609_01515</name>
</gene>
<proteinExistence type="predicted"/>
<dbReference type="SUPFAM" id="SSF50891">
    <property type="entry name" value="Cyclophilin-like"/>
    <property type="match status" value="1"/>
</dbReference>